<dbReference type="AlphaFoldDB" id="A0A1G2RKP4"/>
<dbReference type="Pfam" id="PF01872">
    <property type="entry name" value="RibD_C"/>
    <property type="match status" value="1"/>
</dbReference>
<dbReference type="GO" id="GO:0009231">
    <property type="term" value="P:riboflavin biosynthetic process"/>
    <property type="evidence" value="ECO:0007669"/>
    <property type="project" value="InterPro"/>
</dbReference>
<dbReference type="InterPro" id="IPR050765">
    <property type="entry name" value="Riboflavin_Biosynth_HTPR"/>
</dbReference>
<proteinExistence type="predicted"/>
<evidence type="ECO:0000313" key="5">
    <source>
        <dbReference type="EMBL" id="OHA73413.1"/>
    </source>
</evidence>
<organism evidence="5 6">
    <name type="scientific">Candidatus Wildermuthbacteria bacterium RIFCSPLOWO2_01_FULL_48_16</name>
    <dbReference type="NCBI Taxonomy" id="1802461"/>
    <lineage>
        <taxon>Bacteria</taxon>
        <taxon>Candidatus Wildermuthiibacteriota</taxon>
    </lineage>
</organism>
<comment type="caution">
    <text evidence="5">The sequence shown here is derived from an EMBL/GenBank/DDBJ whole genome shotgun (WGS) entry which is preliminary data.</text>
</comment>
<dbReference type="InterPro" id="IPR002734">
    <property type="entry name" value="RibDG_C"/>
</dbReference>
<dbReference type="SUPFAM" id="SSF53597">
    <property type="entry name" value="Dihydrofolate reductase-like"/>
    <property type="match status" value="1"/>
</dbReference>
<evidence type="ECO:0000313" key="6">
    <source>
        <dbReference type="Proteomes" id="UP000176917"/>
    </source>
</evidence>
<dbReference type="Gene3D" id="3.40.430.10">
    <property type="entry name" value="Dihydrofolate Reductase, subunit A"/>
    <property type="match status" value="1"/>
</dbReference>
<dbReference type="STRING" id="1802461.A3B24_02280"/>
<evidence type="ECO:0000259" key="4">
    <source>
        <dbReference type="Pfam" id="PF01872"/>
    </source>
</evidence>
<evidence type="ECO:0000256" key="2">
    <source>
        <dbReference type="ARBA" id="ARBA00022857"/>
    </source>
</evidence>
<feature type="domain" description="Bacterial bifunctional deaminase-reductase C-terminal" evidence="4">
    <location>
        <begin position="14"/>
        <end position="164"/>
    </location>
</feature>
<keyword evidence="3" id="KW-0560">Oxidoreductase</keyword>
<evidence type="ECO:0000256" key="1">
    <source>
        <dbReference type="ARBA" id="ARBA00005104"/>
    </source>
</evidence>
<keyword evidence="2" id="KW-0521">NADP</keyword>
<name>A0A1G2RKP4_9BACT</name>
<dbReference type="PANTHER" id="PTHR38011">
    <property type="entry name" value="DIHYDROFOLATE REDUCTASE FAMILY PROTEIN (AFU_ORTHOLOGUE AFUA_8G06820)"/>
    <property type="match status" value="1"/>
</dbReference>
<dbReference type="Proteomes" id="UP000176917">
    <property type="component" value="Unassembled WGS sequence"/>
</dbReference>
<protein>
    <recommendedName>
        <fullName evidence="4">Bacterial bifunctional deaminase-reductase C-terminal domain-containing protein</fullName>
    </recommendedName>
</protein>
<comment type="pathway">
    <text evidence="1">Cofactor biosynthesis; riboflavin biosynthesis.</text>
</comment>
<dbReference type="EMBL" id="MHUG01000012">
    <property type="protein sequence ID" value="OHA73413.1"/>
    <property type="molecule type" value="Genomic_DNA"/>
</dbReference>
<sequence length="171" mass="19366">MTTFIIAALSGDGFIAKNPSHSSLSWRSQGDRQFFISRTREARVVVMGLNTAKTSRRPMPERLNIIYAKGKEELPQWQEFEGWEVTQKDPISLIQEIAERGYGEVAICGGQTIYTMFMEAGVVDKLYLTIEPILFGQGMTLFNKELDIKLELVGTKKLGEQTLLLEYNVLK</sequence>
<evidence type="ECO:0000256" key="3">
    <source>
        <dbReference type="ARBA" id="ARBA00023002"/>
    </source>
</evidence>
<accession>A0A1G2RKP4</accession>
<dbReference type="PANTHER" id="PTHR38011:SF7">
    <property type="entry name" value="2,5-DIAMINO-6-RIBOSYLAMINO-4(3H)-PYRIMIDINONE 5'-PHOSPHATE REDUCTASE"/>
    <property type="match status" value="1"/>
</dbReference>
<dbReference type="InterPro" id="IPR024072">
    <property type="entry name" value="DHFR-like_dom_sf"/>
</dbReference>
<reference evidence="5 6" key="1">
    <citation type="journal article" date="2016" name="Nat. Commun.">
        <title>Thousands of microbial genomes shed light on interconnected biogeochemical processes in an aquifer system.</title>
        <authorList>
            <person name="Anantharaman K."/>
            <person name="Brown C.T."/>
            <person name="Hug L.A."/>
            <person name="Sharon I."/>
            <person name="Castelle C.J."/>
            <person name="Probst A.J."/>
            <person name="Thomas B.C."/>
            <person name="Singh A."/>
            <person name="Wilkins M.J."/>
            <person name="Karaoz U."/>
            <person name="Brodie E.L."/>
            <person name="Williams K.H."/>
            <person name="Hubbard S.S."/>
            <person name="Banfield J.F."/>
        </authorList>
    </citation>
    <scope>NUCLEOTIDE SEQUENCE [LARGE SCALE GENOMIC DNA]</scope>
</reference>
<dbReference type="GO" id="GO:0008703">
    <property type="term" value="F:5-amino-6-(5-phosphoribosylamino)uracil reductase activity"/>
    <property type="evidence" value="ECO:0007669"/>
    <property type="project" value="InterPro"/>
</dbReference>
<gene>
    <name evidence="5" type="ORF">A3B24_02280</name>
</gene>